<dbReference type="InParanoid" id="D1C5P5"/>
<dbReference type="GO" id="GO:0046677">
    <property type="term" value="P:response to antibiotic"/>
    <property type="evidence" value="ECO:0007669"/>
    <property type="project" value="UniProtKB-UniRule"/>
</dbReference>
<comment type="subcellular location">
    <subcellularLocation>
        <location evidence="1 14">Cell membrane</location>
        <topology evidence="1 14">Multi-pass membrane protein</topology>
    </subcellularLocation>
</comment>
<proteinExistence type="inferred from homology"/>
<evidence type="ECO:0000313" key="15">
    <source>
        <dbReference type="EMBL" id="ACZ39447.1"/>
    </source>
</evidence>
<sequence>MDVLRAIVLGAVQGLTEFLPISSSAHLIIIPWLFGWEESGLTFDVALHLGTLVAVLVYFRREIFQIAVAVPRGLIERRPLADPMARMGWIIILGSIPAAIVGFVANDTIDSFFHGGAGGNTAIVLVALLLIALGALLALAERVAKHCRPVECINAGDGLVVGLAQALALLPGVSRSGSTITAALFRGLQRDAAARFSFLLGIPAIVGAGVLETRSLMETGLAPGEGQSFLAGMATAAIVGYLAIAFLLRYLRTRSTMIFVVYRLGLGVLLLALVATGVR</sequence>
<dbReference type="Pfam" id="PF02673">
    <property type="entry name" value="BacA"/>
    <property type="match status" value="1"/>
</dbReference>
<feature type="transmembrane region" description="Helical" evidence="14">
    <location>
        <begin position="229"/>
        <end position="248"/>
    </location>
</feature>
<feature type="transmembrane region" description="Helical" evidence="14">
    <location>
        <begin position="40"/>
        <end position="59"/>
    </location>
</feature>
<evidence type="ECO:0000256" key="3">
    <source>
        <dbReference type="ARBA" id="ARBA00012374"/>
    </source>
</evidence>
<keyword evidence="14" id="KW-0573">Peptidoglycan synthesis</keyword>
<feature type="transmembrane region" description="Helical" evidence="14">
    <location>
        <begin position="7"/>
        <end position="34"/>
    </location>
</feature>
<keyword evidence="16" id="KW-1185">Reference proteome</keyword>
<reference evidence="15 16" key="2">
    <citation type="journal article" date="2010" name="Stand. Genomic Sci.">
        <title>Complete genome sequence of Desulfohalobium retbaense type strain (HR(100)).</title>
        <authorList>
            <person name="Spring S."/>
            <person name="Nolan M."/>
            <person name="Lapidus A."/>
            <person name="Glavina Del Rio T."/>
            <person name="Copeland A."/>
            <person name="Tice H."/>
            <person name="Cheng J.F."/>
            <person name="Lucas S."/>
            <person name="Land M."/>
            <person name="Chen F."/>
            <person name="Bruce D."/>
            <person name="Goodwin L."/>
            <person name="Pitluck S."/>
            <person name="Ivanova N."/>
            <person name="Mavromatis K."/>
            <person name="Mikhailova N."/>
            <person name="Pati A."/>
            <person name="Chen A."/>
            <person name="Palaniappan K."/>
            <person name="Hauser L."/>
            <person name="Chang Y.J."/>
            <person name="Jeffries C.D."/>
            <person name="Munk C."/>
            <person name="Kiss H."/>
            <person name="Chain P."/>
            <person name="Han C."/>
            <person name="Brettin T."/>
            <person name="Detter J.C."/>
            <person name="Schuler E."/>
            <person name="Goker M."/>
            <person name="Rohde M."/>
            <person name="Bristow J."/>
            <person name="Eisen J.A."/>
            <person name="Markowitz V."/>
            <person name="Hugenholtz P."/>
            <person name="Kyrpides N.C."/>
            <person name="Klenk H.P."/>
        </authorList>
    </citation>
    <scope>NUCLEOTIDE SEQUENCE [LARGE SCALE GENOMIC DNA]</scope>
    <source>
        <strain evidence="16">ATCC 49802 / DSM 20745 / S 6022</strain>
    </source>
</reference>
<evidence type="ECO:0000256" key="11">
    <source>
        <dbReference type="ARBA" id="ARBA00032707"/>
    </source>
</evidence>
<keyword evidence="10 14" id="KW-0046">Antibiotic resistance</keyword>
<reference evidence="16" key="1">
    <citation type="submission" date="2009-11" db="EMBL/GenBank/DDBJ databases">
        <title>The complete chromosome 1 of Sphaerobacter thermophilus DSM 20745.</title>
        <authorList>
            <person name="Lucas S."/>
            <person name="Copeland A."/>
            <person name="Lapidus A."/>
            <person name="Glavina del Rio T."/>
            <person name="Dalin E."/>
            <person name="Tice H."/>
            <person name="Bruce D."/>
            <person name="Goodwin L."/>
            <person name="Pitluck S."/>
            <person name="Kyrpides N."/>
            <person name="Mavromatis K."/>
            <person name="Ivanova N."/>
            <person name="Mikhailova N."/>
            <person name="LaButti K.M."/>
            <person name="Clum A."/>
            <person name="Sun H.I."/>
            <person name="Brettin T."/>
            <person name="Detter J.C."/>
            <person name="Han C."/>
            <person name="Larimer F."/>
            <person name="Land M."/>
            <person name="Hauser L."/>
            <person name="Markowitz V."/>
            <person name="Cheng J.F."/>
            <person name="Hugenholtz P."/>
            <person name="Woyke T."/>
            <person name="Wu D."/>
            <person name="Steenblock K."/>
            <person name="Schneider S."/>
            <person name="Pukall R."/>
            <person name="Goeker M."/>
            <person name="Klenk H.P."/>
            <person name="Eisen J.A."/>
        </authorList>
    </citation>
    <scope>NUCLEOTIDE SEQUENCE [LARGE SCALE GENOMIC DNA]</scope>
    <source>
        <strain evidence="16">ATCC 49802 / DSM 20745 / S 6022</strain>
    </source>
</reference>
<dbReference type="NCBIfam" id="TIGR00753">
    <property type="entry name" value="undec_PP_bacA"/>
    <property type="match status" value="1"/>
</dbReference>
<feature type="transmembrane region" description="Helical" evidence="14">
    <location>
        <begin position="117"/>
        <end position="139"/>
    </location>
</feature>
<keyword evidence="7 14" id="KW-0378">Hydrolase</keyword>
<accession>D1C5P5</accession>
<dbReference type="OrthoDB" id="9808289at2"/>
<dbReference type="STRING" id="479434.Sthe_2017"/>
<dbReference type="KEGG" id="sti:Sthe_2017"/>
<evidence type="ECO:0000256" key="5">
    <source>
        <dbReference type="ARBA" id="ARBA00022475"/>
    </source>
</evidence>
<keyword evidence="6 14" id="KW-0812">Transmembrane</keyword>
<dbReference type="GO" id="GO:0008360">
    <property type="term" value="P:regulation of cell shape"/>
    <property type="evidence" value="ECO:0007669"/>
    <property type="project" value="UniProtKB-KW"/>
</dbReference>
<keyword evidence="14" id="KW-0961">Cell wall biogenesis/degradation</keyword>
<organism evidence="15 16">
    <name type="scientific">Sphaerobacter thermophilus (strain ATCC 49802 / DSM 20745 / KCCM 41009 / NCIMB 13125 / S 6022)</name>
    <dbReference type="NCBI Taxonomy" id="479434"/>
    <lineage>
        <taxon>Bacteria</taxon>
        <taxon>Pseudomonadati</taxon>
        <taxon>Thermomicrobiota</taxon>
        <taxon>Thermomicrobia</taxon>
        <taxon>Sphaerobacterales</taxon>
        <taxon>Sphaerobacterineae</taxon>
        <taxon>Sphaerobacteraceae</taxon>
        <taxon>Sphaerobacter</taxon>
    </lineage>
</organism>
<evidence type="ECO:0000256" key="7">
    <source>
        <dbReference type="ARBA" id="ARBA00022801"/>
    </source>
</evidence>
<dbReference type="PANTHER" id="PTHR30622">
    <property type="entry name" value="UNDECAPRENYL-DIPHOSPHATASE"/>
    <property type="match status" value="1"/>
</dbReference>
<evidence type="ECO:0000256" key="10">
    <source>
        <dbReference type="ARBA" id="ARBA00023251"/>
    </source>
</evidence>
<feature type="transmembrane region" description="Helical" evidence="14">
    <location>
        <begin position="260"/>
        <end position="278"/>
    </location>
</feature>
<dbReference type="GO" id="GO:0016301">
    <property type="term" value="F:kinase activity"/>
    <property type="evidence" value="ECO:0007669"/>
    <property type="project" value="UniProtKB-KW"/>
</dbReference>
<dbReference type="RefSeq" id="WP_012872493.1">
    <property type="nucleotide sequence ID" value="NC_013523.1"/>
</dbReference>
<evidence type="ECO:0000256" key="12">
    <source>
        <dbReference type="ARBA" id="ARBA00032932"/>
    </source>
</evidence>
<dbReference type="GO" id="GO:0050380">
    <property type="term" value="F:undecaprenyl-diphosphatase activity"/>
    <property type="evidence" value="ECO:0007669"/>
    <property type="project" value="UniProtKB-UniRule"/>
</dbReference>
<dbReference type="AlphaFoldDB" id="D1C5P5"/>
<keyword evidence="9 14" id="KW-0472">Membrane</keyword>
<keyword evidence="15" id="KW-0418">Kinase</keyword>
<dbReference type="HAMAP" id="MF_01006">
    <property type="entry name" value="Undec_diphosphatase"/>
    <property type="match status" value="1"/>
</dbReference>
<dbReference type="GO" id="GO:0009252">
    <property type="term" value="P:peptidoglycan biosynthetic process"/>
    <property type="evidence" value="ECO:0007669"/>
    <property type="project" value="UniProtKB-KW"/>
</dbReference>
<keyword evidence="14" id="KW-0133">Cell shape</keyword>
<protein>
    <recommendedName>
        <fullName evidence="4 14">Undecaprenyl-diphosphatase</fullName>
        <ecNumber evidence="3 14">3.6.1.27</ecNumber>
    </recommendedName>
    <alternativeName>
        <fullName evidence="12 14">Bacitracin resistance protein</fullName>
    </alternativeName>
    <alternativeName>
        <fullName evidence="11 14">Undecaprenyl pyrophosphate phosphatase</fullName>
    </alternativeName>
</protein>
<dbReference type="FunCoup" id="D1C5P5">
    <property type="interactions" value="335"/>
</dbReference>
<feature type="transmembrane region" description="Helical" evidence="14">
    <location>
        <begin position="87"/>
        <end position="105"/>
    </location>
</feature>
<evidence type="ECO:0000256" key="1">
    <source>
        <dbReference type="ARBA" id="ARBA00004651"/>
    </source>
</evidence>
<comment type="catalytic activity">
    <reaction evidence="13 14">
        <text>di-trans,octa-cis-undecaprenyl diphosphate + H2O = di-trans,octa-cis-undecaprenyl phosphate + phosphate + H(+)</text>
        <dbReference type="Rhea" id="RHEA:28094"/>
        <dbReference type="ChEBI" id="CHEBI:15377"/>
        <dbReference type="ChEBI" id="CHEBI:15378"/>
        <dbReference type="ChEBI" id="CHEBI:43474"/>
        <dbReference type="ChEBI" id="CHEBI:58405"/>
        <dbReference type="ChEBI" id="CHEBI:60392"/>
        <dbReference type="EC" id="3.6.1.27"/>
    </reaction>
</comment>
<evidence type="ECO:0000256" key="8">
    <source>
        <dbReference type="ARBA" id="ARBA00022989"/>
    </source>
</evidence>
<dbReference type="EC" id="3.6.1.27" evidence="3 14"/>
<evidence type="ECO:0000256" key="4">
    <source>
        <dbReference type="ARBA" id="ARBA00021581"/>
    </source>
</evidence>
<comment type="miscellaneous">
    <text evidence="14">Bacitracin is thought to be involved in the inhibition of peptidoglycan synthesis by sequestering undecaprenyl diphosphate, thereby reducing the pool of lipid carrier available.</text>
</comment>
<feature type="transmembrane region" description="Helical" evidence="14">
    <location>
        <begin position="196"/>
        <end position="217"/>
    </location>
</feature>
<evidence type="ECO:0000256" key="13">
    <source>
        <dbReference type="ARBA" id="ARBA00047594"/>
    </source>
</evidence>
<keyword evidence="5 14" id="KW-1003">Cell membrane</keyword>
<dbReference type="HOGENOM" id="CLU_060296_1_0_0"/>
<dbReference type="PANTHER" id="PTHR30622:SF4">
    <property type="entry name" value="UNDECAPRENYL-DIPHOSPHATASE"/>
    <property type="match status" value="1"/>
</dbReference>
<comment type="similarity">
    <text evidence="2 14">Belongs to the UppP family.</text>
</comment>
<dbReference type="InterPro" id="IPR003824">
    <property type="entry name" value="UppP"/>
</dbReference>
<evidence type="ECO:0000256" key="9">
    <source>
        <dbReference type="ARBA" id="ARBA00023136"/>
    </source>
</evidence>
<evidence type="ECO:0000313" key="16">
    <source>
        <dbReference type="Proteomes" id="UP000002027"/>
    </source>
</evidence>
<evidence type="ECO:0000256" key="6">
    <source>
        <dbReference type="ARBA" id="ARBA00022692"/>
    </source>
</evidence>
<evidence type="ECO:0000256" key="14">
    <source>
        <dbReference type="HAMAP-Rule" id="MF_01006"/>
    </source>
</evidence>
<dbReference type="GO" id="GO:0071555">
    <property type="term" value="P:cell wall organization"/>
    <property type="evidence" value="ECO:0007669"/>
    <property type="project" value="UniProtKB-KW"/>
</dbReference>
<evidence type="ECO:0000256" key="2">
    <source>
        <dbReference type="ARBA" id="ARBA00010621"/>
    </source>
</evidence>
<dbReference type="EMBL" id="CP001823">
    <property type="protein sequence ID" value="ACZ39447.1"/>
    <property type="molecule type" value="Genomic_DNA"/>
</dbReference>
<name>D1C5P5_SPHTD</name>
<keyword evidence="15" id="KW-0808">Transferase</keyword>
<keyword evidence="8 14" id="KW-1133">Transmembrane helix</keyword>
<dbReference type="Proteomes" id="UP000002027">
    <property type="component" value="Chromosome 1"/>
</dbReference>
<dbReference type="eggNOG" id="COG1968">
    <property type="taxonomic scope" value="Bacteria"/>
</dbReference>
<gene>
    <name evidence="14" type="primary">uppP</name>
    <name evidence="15" type="ordered locus">Sthe_2017</name>
</gene>
<dbReference type="GO" id="GO:0005886">
    <property type="term" value="C:plasma membrane"/>
    <property type="evidence" value="ECO:0007669"/>
    <property type="project" value="UniProtKB-SubCell"/>
</dbReference>
<comment type="function">
    <text evidence="14">Catalyzes the dephosphorylation of undecaprenyl diphosphate (UPP). Confers resistance to bacitracin.</text>
</comment>